<reference evidence="2" key="1">
    <citation type="journal article" date="2023" name="Nat. Commun.">
        <title>Diploid and tetraploid genomes of Acorus and the evolution of monocots.</title>
        <authorList>
            <person name="Ma L."/>
            <person name="Liu K.W."/>
            <person name="Li Z."/>
            <person name="Hsiao Y.Y."/>
            <person name="Qi Y."/>
            <person name="Fu T."/>
            <person name="Tang G.D."/>
            <person name="Zhang D."/>
            <person name="Sun W.H."/>
            <person name="Liu D.K."/>
            <person name="Li Y."/>
            <person name="Chen G.Z."/>
            <person name="Liu X.D."/>
            <person name="Liao X.Y."/>
            <person name="Jiang Y.T."/>
            <person name="Yu X."/>
            <person name="Hao Y."/>
            <person name="Huang J."/>
            <person name="Zhao X.W."/>
            <person name="Ke S."/>
            <person name="Chen Y.Y."/>
            <person name="Wu W.L."/>
            <person name="Hsu J.L."/>
            <person name="Lin Y.F."/>
            <person name="Huang M.D."/>
            <person name="Li C.Y."/>
            <person name="Huang L."/>
            <person name="Wang Z.W."/>
            <person name="Zhao X."/>
            <person name="Zhong W.Y."/>
            <person name="Peng D.H."/>
            <person name="Ahmad S."/>
            <person name="Lan S."/>
            <person name="Zhang J.S."/>
            <person name="Tsai W.C."/>
            <person name="Van de Peer Y."/>
            <person name="Liu Z.J."/>
        </authorList>
    </citation>
    <scope>NUCLEOTIDE SEQUENCE</scope>
    <source>
        <strain evidence="2">CP</strain>
    </source>
</reference>
<sequence length="299" mass="34349">MGMERFASACKWIAGDGNSILFWSDIWNGEESLRTHFPLVFHISNCPEGRASSFWETNGQAGGWHLQLFRPPSGSEASQAELLTRALQGRPLVLYRTDKVWWGRSPDEGYSVRNGYLWWRRPAIHNPAMVEYRRAIWGSVVPLKVKAFIWLVCHGRVLTKTYCLKWCPNLNTTCVLCEGAEETTDHLFRGCPVARWVWGRLGMLCTYQSEWPSMGEFWAAVTGMTTHSDWSLVAKVRRLVVPAGLWAICLSRNSVIFRGQRFYQENLWELLEVLLRDWGRFIAGASFIELHIGVLHIMP</sequence>
<dbReference type="AlphaFoldDB" id="A0AAV9EGR8"/>
<organism evidence="2 3">
    <name type="scientific">Acorus calamus</name>
    <name type="common">Sweet flag</name>
    <dbReference type="NCBI Taxonomy" id="4465"/>
    <lineage>
        <taxon>Eukaryota</taxon>
        <taxon>Viridiplantae</taxon>
        <taxon>Streptophyta</taxon>
        <taxon>Embryophyta</taxon>
        <taxon>Tracheophyta</taxon>
        <taxon>Spermatophyta</taxon>
        <taxon>Magnoliopsida</taxon>
        <taxon>Liliopsida</taxon>
        <taxon>Acoraceae</taxon>
        <taxon>Acorus</taxon>
    </lineage>
</organism>
<evidence type="ECO:0000313" key="3">
    <source>
        <dbReference type="Proteomes" id="UP001180020"/>
    </source>
</evidence>
<accession>A0AAV9EGR8</accession>
<dbReference type="EMBL" id="JAUJYO010000007">
    <property type="protein sequence ID" value="KAK1312890.1"/>
    <property type="molecule type" value="Genomic_DNA"/>
</dbReference>
<keyword evidence="3" id="KW-1185">Reference proteome</keyword>
<comment type="caution">
    <text evidence="2">The sequence shown here is derived from an EMBL/GenBank/DDBJ whole genome shotgun (WGS) entry which is preliminary data.</text>
</comment>
<dbReference type="InterPro" id="IPR026960">
    <property type="entry name" value="RVT-Znf"/>
</dbReference>
<name>A0AAV9EGR8_ACOCL</name>
<gene>
    <name evidence="2" type="ORF">QJS10_CPA07g01220</name>
</gene>
<protein>
    <recommendedName>
        <fullName evidence="1">Reverse transcriptase zinc-binding domain-containing protein</fullName>
    </recommendedName>
</protein>
<proteinExistence type="predicted"/>
<dbReference type="PANTHER" id="PTHR36617">
    <property type="entry name" value="PROTEIN, PUTATIVE-RELATED"/>
    <property type="match status" value="1"/>
</dbReference>
<reference evidence="2" key="2">
    <citation type="submission" date="2023-06" db="EMBL/GenBank/DDBJ databases">
        <authorList>
            <person name="Ma L."/>
            <person name="Liu K.-W."/>
            <person name="Li Z."/>
            <person name="Hsiao Y.-Y."/>
            <person name="Qi Y."/>
            <person name="Fu T."/>
            <person name="Tang G."/>
            <person name="Zhang D."/>
            <person name="Sun W.-H."/>
            <person name="Liu D.-K."/>
            <person name="Li Y."/>
            <person name="Chen G.-Z."/>
            <person name="Liu X.-D."/>
            <person name="Liao X.-Y."/>
            <person name="Jiang Y.-T."/>
            <person name="Yu X."/>
            <person name="Hao Y."/>
            <person name="Huang J."/>
            <person name="Zhao X.-W."/>
            <person name="Ke S."/>
            <person name="Chen Y.-Y."/>
            <person name="Wu W.-L."/>
            <person name="Hsu J.-L."/>
            <person name="Lin Y.-F."/>
            <person name="Huang M.-D."/>
            <person name="Li C.-Y."/>
            <person name="Huang L."/>
            <person name="Wang Z.-W."/>
            <person name="Zhao X."/>
            <person name="Zhong W.-Y."/>
            <person name="Peng D.-H."/>
            <person name="Ahmad S."/>
            <person name="Lan S."/>
            <person name="Zhang J.-S."/>
            <person name="Tsai W.-C."/>
            <person name="Van De Peer Y."/>
            <person name="Liu Z.-J."/>
        </authorList>
    </citation>
    <scope>NUCLEOTIDE SEQUENCE</scope>
    <source>
        <strain evidence="2">CP</strain>
        <tissue evidence="2">Leaves</tissue>
    </source>
</reference>
<dbReference type="Proteomes" id="UP001180020">
    <property type="component" value="Unassembled WGS sequence"/>
</dbReference>
<dbReference type="Pfam" id="PF13966">
    <property type="entry name" value="zf-RVT"/>
    <property type="match status" value="1"/>
</dbReference>
<evidence type="ECO:0000313" key="2">
    <source>
        <dbReference type="EMBL" id="KAK1312890.1"/>
    </source>
</evidence>
<evidence type="ECO:0000259" key="1">
    <source>
        <dbReference type="Pfam" id="PF13966"/>
    </source>
</evidence>
<dbReference type="PANTHER" id="PTHR36617:SF15">
    <property type="entry name" value="REVERSE TRANSCRIPTASE ZINC-BINDING DOMAIN-CONTAINING PROTEIN"/>
    <property type="match status" value="1"/>
</dbReference>
<feature type="domain" description="Reverse transcriptase zinc-binding" evidence="1">
    <location>
        <begin position="110"/>
        <end position="198"/>
    </location>
</feature>